<dbReference type="GO" id="GO:0003844">
    <property type="term" value="F:1,4-alpha-glucan branching enzyme activity"/>
    <property type="evidence" value="ECO:0007669"/>
    <property type="project" value="TreeGrafter"/>
</dbReference>
<accession>A0A9K3GM12</accession>
<comment type="caution">
    <text evidence="2">The sequence shown here is derived from an EMBL/GenBank/DDBJ whole genome shotgun (WGS) entry which is preliminary data.</text>
</comment>
<dbReference type="SUPFAM" id="SSF51445">
    <property type="entry name" value="(Trans)glycosidases"/>
    <property type="match status" value="1"/>
</dbReference>
<feature type="domain" description="Alpha-amylase/branching enzyme C-terminal all beta" evidence="1">
    <location>
        <begin position="109"/>
        <end position="201"/>
    </location>
</feature>
<dbReference type="Proteomes" id="UP000265618">
    <property type="component" value="Unassembled WGS sequence"/>
</dbReference>
<dbReference type="InterPro" id="IPR006048">
    <property type="entry name" value="A-amylase/branching_C"/>
</dbReference>
<gene>
    <name evidence="2" type="ORF">KIPB_009115</name>
</gene>
<dbReference type="Gene3D" id="2.60.40.1180">
    <property type="entry name" value="Golgi alpha-mannosidase II"/>
    <property type="match status" value="1"/>
</dbReference>
<evidence type="ECO:0000313" key="3">
    <source>
        <dbReference type="Proteomes" id="UP000265618"/>
    </source>
</evidence>
<dbReference type="InterPro" id="IPR017853">
    <property type="entry name" value="GH"/>
</dbReference>
<dbReference type="GO" id="GO:0005737">
    <property type="term" value="C:cytoplasm"/>
    <property type="evidence" value="ECO:0007669"/>
    <property type="project" value="TreeGrafter"/>
</dbReference>
<proteinExistence type="predicted"/>
<dbReference type="SUPFAM" id="SSF51011">
    <property type="entry name" value="Glycosyl hydrolase domain"/>
    <property type="match status" value="1"/>
</dbReference>
<dbReference type="AlphaFoldDB" id="A0A9K3GM12"/>
<dbReference type="GO" id="GO:0005975">
    <property type="term" value="P:carbohydrate metabolic process"/>
    <property type="evidence" value="ECO:0007669"/>
    <property type="project" value="InterPro"/>
</dbReference>
<evidence type="ECO:0000313" key="2">
    <source>
        <dbReference type="EMBL" id="GIQ87135.1"/>
    </source>
</evidence>
<dbReference type="InterPro" id="IPR013780">
    <property type="entry name" value="Glyco_hydro_b"/>
</dbReference>
<dbReference type="EMBL" id="BDIP01003002">
    <property type="protein sequence ID" value="GIQ87135.1"/>
    <property type="molecule type" value="Genomic_DNA"/>
</dbReference>
<dbReference type="PANTHER" id="PTHR43651">
    <property type="entry name" value="1,4-ALPHA-GLUCAN-BRANCHING ENZYME"/>
    <property type="match status" value="1"/>
</dbReference>
<protein>
    <submittedName>
        <fullName evidence="2">Glycoside hydrolase, family 13</fullName>
    </submittedName>
</protein>
<name>A0A9K3GM12_9EUKA</name>
<keyword evidence="3" id="KW-1185">Reference proteome</keyword>
<dbReference type="GO" id="GO:0043169">
    <property type="term" value="F:cation binding"/>
    <property type="evidence" value="ECO:0007669"/>
    <property type="project" value="InterPro"/>
</dbReference>
<dbReference type="OrthoDB" id="196493at2759"/>
<dbReference type="PANTHER" id="PTHR43651:SF3">
    <property type="entry name" value="1,4-ALPHA-GLUCAN-BRANCHING ENZYME"/>
    <property type="match status" value="1"/>
</dbReference>
<dbReference type="Gene3D" id="3.20.20.80">
    <property type="entry name" value="Glycosidases"/>
    <property type="match status" value="1"/>
</dbReference>
<reference evidence="2 3" key="1">
    <citation type="journal article" date="2018" name="PLoS ONE">
        <title>The draft genome of Kipferlia bialata reveals reductive genome evolution in fornicate parasites.</title>
        <authorList>
            <person name="Tanifuji G."/>
            <person name="Takabayashi S."/>
            <person name="Kume K."/>
            <person name="Takagi M."/>
            <person name="Nakayama T."/>
            <person name="Kamikawa R."/>
            <person name="Inagaki Y."/>
            <person name="Hashimoto T."/>
        </authorList>
    </citation>
    <scope>NUCLEOTIDE SEQUENCE [LARGE SCALE GENOMIC DNA]</scope>
    <source>
        <strain evidence="2">NY0173</strain>
    </source>
</reference>
<keyword evidence="2" id="KW-0378">Hydrolase</keyword>
<sequence>MYTNMTVLQDATPRVGRGMALHKLCRFMTFGLAGEGYLSFMGNEFGHPEWIDFPNINNKWSYAHARRQWGLEKDHLLRYRQLGAFDRCLMRMSDVAPFMKDREYVCIRDSSRKLLAWHRGGMVWAVNLHPTEAYPSVVIGVPEPGVYHAILDTDRLEFGGAGGRISNTTQHFSSPCPDKVQGQAQTITVYLPPRTAVVFVHERDSQRAISLVEEASQELPSKQC</sequence>
<evidence type="ECO:0000259" key="1">
    <source>
        <dbReference type="Pfam" id="PF02806"/>
    </source>
</evidence>
<dbReference type="GO" id="GO:0016787">
    <property type="term" value="F:hydrolase activity"/>
    <property type="evidence" value="ECO:0007669"/>
    <property type="project" value="UniProtKB-KW"/>
</dbReference>
<dbReference type="Pfam" id="PF02806">
    <property type="entry name" value="Alpha-amylase_C"/>
    <property type="match status" value="1"/>
</dbReference>
<organism evidence="2 3">
    <name type="scientific">Kipferlia bialata</name>
    <dbReference type="NCBI Taxonomy" id="797122"/>
    <lineage>
        <taxon>Eukaryota</taxon>
        <taxon>Metamonada</taxon>
        <taxon>Carpediemonas-like organisms</taxon>
        <taxon>Kipferlia</taxon>
    </lineage>
</organism>